<dbReference type="Pfam" id="PF02798">
    <property type="entry name" value="GST_N"/>
    <property type="match status" value="1"/>
</dbReference>
<accession>A0AAD7U7E2</accession>
<dbReference type="EMBL" id="JAQMWT010000578">
    <property type="protein sequence ID" value="KAJ8599200.1"/>
    <property type="molecule type" value="Genomic_DNA"/>
</dbReference>
<dbReference type="PANTHER" id="PTHR44051:SF22">
    <property type="entry name" value="DISULFIDE-BOND OXIDOREDUCTASE YGHU"/>
    <property type="match status" value="1"/>
</dbReference>
<feature type="domain" description="GST C-terminal" evidence="3">
    <location>
        <begin position="129"/>
        <end position="261"/>
    </location>
</feature>
<evidence type="ECO:0008006" key="6">
    <source>
        <dbReference type="Google" id="ProtNLM"/>
    </source>
</evidence>
<dbReference type="InterPro" id="IPR036282">
    <property type="entry name" value="Glutathione-S-Trfase_C_sf"/>
</dbReference>
<dbReference type="PROSITE" id="PS50405">
    <property type="entry name" value="GST_CTER"/>
    <property type="match status" value="1"/>
</dbReference>
<proteinExistence type="inferred from homology"/>
<protein>
    <recommendedName>
        <fullName evidence="6">Glutathione S-transferase</fullName>
    </recommendedName>
</protein>
<dbReference type="Gene3D" id="3.40.30.10">
    <property type="entry name" value="Glutaredoxin"/>
    <property type="match status" value="1"/>
</dbReference>
<dbReference type="Proteomes" id="UP001230188">
    <property type="component" value="Unassembled WGS sequence"/>
</dbReference>
<dbReference type="InterPro" id="IPR036249">
    <property type="entry name" value="Thioredoxin-like_sf"/>
</dbReference>
<dbReference type="CDD" id="cd03048">
    <property type="entry name" value="GST_N_Ure2p_like"/>
    <property type="match status" value="1"/>
</dbReference>
<dbReference type="PANTHER" id="PTHR44051">
    <property type="entry name" value="GLUTATHIONE S-TRANSFERASE-RELATED"/>
    <property type="match status" value="1"/>
</dbReference>
<comment type="caution">
    <text evidence="4">The sequence shown here is derived from an EMBL/GenBank/DDBJ whole genome shotgun (WGS) entry which is preliminary data.</text>
</comment>
<keyword evidence="5" id="KW-1185">Reference proteome</keyword>
<name>A0AAD7U7E2_9STRA</name>
<organism evidence="4 5">
    <name type="scientific">Chrysophaeum taylorii</name>
    <dbReference type="NCBI Taxonomy" id="2483200"/>
    <lineage>
        <taxon>Eukaryota</taxon>
        <taxon>Sar</taxon>
        <taxon>Stramenopiles</taxon>
        <taxon>Ochrophyta</taxon>
        <taxon>Pelagophyceae</taxon>
        <taxon>Pelagomonadales</taxon>
        <taxon>Pelagomonadaceae</taxon>
        <taxon>Chrysophaeum</taxon>
    </lineage>
</organism>
<reference evidence="4" key="1">
    <citation type="submission" date="2023-01" db="EMBL/GenBank/DDBJ databases">
        <title>Metagenome sequencing of chrysophaentin producing Chrysophaeum taylorii.</title>
        <authorList>
            <person name="Davison J."/>
            <person name="Bewley C."/>
        </authorList>
    </citation>
    <scope>NUCLEOTIDE SEQUENCE</scope>
    <source>
        <strain evidence="4">NIES-1699</strain>
    </source>
</reference>
<dbReference type="Gene3D" id="1.20.1050.10">
    <property type="match status" value="1"/>
</dbReference>
<evidence type="ECO:0000313" key="4">
    <source>
        <dbReference type="EMBL" id="KAJ8599200.1"/>
    </source>
</evidence>
<dbReference type="SUPFAM" id="SSF47616">
    <property type="entry name" value="GST C-terminal domain-like"/>
    <property type="match status" value="1"/>
</dbReference>
<gene>
    <name evidence="4" type="ORF">CTAYLR_006366</name>
</gene>
<dbReference type="SFLD" id="SFLDG00358">
    <property type="entry name" value="Main_(cytGST)"/>
    <property type="match status" value="1"/>
</dbReference>
<dbReference type="SUPFAM" id="SSF52833">
    <property type="entry name" value="Thioredoxin-like"/>
    <property type="match status" value="1"/>
</dbReference>
<dbReference type="SFLD" id="SFLDS00019">
    <property type="entry name" value="Glutathione_Transferase_(cytos"/>
    <property type="match status" value="1"/>
</dbReference>
<evidence type="ECO:0000256" key="1">
    <source>
        <dbReference type="ARBA" id="ARBA00007409"/>
    </source>
</evidence>
<dbReference type="InterPro" id="IPR010987">
    <property type="entry name" value="Glutathione-S-Trfase_C-like"/>
</dbReference>
<dbReference type="InterPro" id="IPR004045">
    <property type="entry name" value="Glutathione_S-Trfase_N"/>
</dbReference>
<dbReference type="InterPro" id="IPR040079">
    <property type="entry name" value="Glutathione_S-Trfase"/>
</dbReference>
<feature type="domain" description="GST N-terminal" evidence="2">
    <location>
        <begin position="40"/>
        <end position="125"/>
    </location>
</feature>
<evidence type="ECO:0000313" key="5">
    <source>
        <dbReference type="Proteomes" id="UP001230188"/>
    </source>
</evidence>
<comment type="similarity">
    <text evidence="1">Belongs to the GST superfamily.</text>
</comment>
<dbReference type="PROSITE" id="PS50404">
    <property type="entry name" value="GST_NTER"/>
    <property type="match status" value="1"/>
</dbReference>
<dbReference type="Pfam" id="PF13410">
    <property type="entry name" value="GST_C_2"/>
    <property type="match status" value="1"/>
</dbReference>
<sequence length="264" mass="30098">MVPVYVPPEVWEFKKRIAGVRPTSGARHERELPRGKHELQLYTLGTPNGCKASILLEELHDVIGVEYDGWRVSLVDGDQYGSEFVKMCPSSHIPLLVDRGVDPPIRVFESGAIVVYLVEKFGFYMPKESPVECTNWIFWGHAVGPVFANFGHFFCTTKIRDAIDYFACETKRFLAVLDLHLQDRRYVCGDEYTAADMVIFPMVRGLDVFYGAATFLALDDEYPEIKRWRTSVDTRAAVRRGLRVAGFGLDAIDERHEKKDFILP</sequence>
<evidence type="ECO:0000259" key="2">
    <source>
        <dbReference type="PROSITE" id="PS50404"/>
    </source>
</evidence>
<dbReference type="AlphaFoldDB" id="A0AAD7U7E2"/>
<evidence type="ECO:0000259" key="3">
    <source>
        <dbReference type="PROSITE" id="PS50405"/>
    </source>
</evidence>